<dbReference type="Proteomes" id="UP000044625">
    <property type="component" value="Unassembled WGS sequence"/>
</dbReference>
<accession>A0ABM9TVB3</accession>
<dbReference type="EMBL" id="CWJL01000036">
    <property type="protein sequence ID" value="CRY69153.1"/>
    <property type="molecule type" value="Genomic_DNA"/>
</dbReference>
<evidence type="ECO:0000313" key="1">
    <source>
        <dbReference type="EMBL" id="CRY69153.1"/>
    </source>
</evidence>
<gene>
    <name evidence="1" type="ORF">ERS137968_04293</name>
</gene>
<sequence>MSNFVKIKCAKGFFILNTEMVESVFPAGSSSVIKYPGDNRMHISATFDDIAAALIPASDGTHIINAVSIYPSNAVKGIPDGYIKEDPVPPIQEMKPITVNDAMLANAVIEIMIAELNHHLVRKDIIELLKMVHGFMWNRAVFPENVEPVKQPDIDRLEQEVKYSIASWISSR</sequence>
<reference evidence="1 2" key="1">
    <citation type="submission" date="2015-03" db="EMBL/GenBank/DDBJ databases">
        <authorList>
            <consortium name="Pathogen Informatics"/>
            <person name="Murphy D."/>
        </authorList>
    </citation>
    <scope>NUCLEOTIDE SEQUENCE [LARGE SCALE GENOMIC DNA]</scope>
    <source>
        <strain evidence="2">type strain: CIP110230</strain>
    </source>
</reference>
<evidence type="ECO:0000313" key="2">
    <source>
        <dbReference type="Proteomes" id="UP000044625"/>
    </source>
</evidence>
<name>A0ABM9TVB3_9GAMM</name>
<proteinExistence type="predicted"/>
<protein>
    <submittedName>
        <fullName evidence="1">Phage-like protein</fullName>
    </submittedName>
</protein>
<organism evidence="1 2">
    <name type="scientific">Yersinia pekkanenii</name>
    <dbReference type="NCBI Taxonomy" id="1288385"/>
    <lineage>
        <taxon>Bacteria</taxon>
        <taxon>Pseudomonadati</taxon>
        <taxon>Pseudomonadota</taxon>
        <taxon>Gammaproteobacteria</taxon>
        <taxon>Enterobacterales</taxon>
        <taxon>Yersiniaceae</taxon>
        <taxon>Yersinia</taxon>
    </lineage>
</organism>
<comment type="caution">
    <text evidence="1">The sequence shown here is derived from an EMBL/GenBank/DDBJ whole genome shotgun (WGS) entry which is preliminary data.</text>
</comment>
<keyword evidence="2" id="KW-1185">Reference proteome</keyword>
<dbReference type="RefSeq" id="WP_050691992.1">
    <property type="nucleotide sequence ID" value="NZ_CAWMMU010000036.1"/>
</dbReference>